<sequence>MAAHRRSPPRLGEVVRTLVTALTQPPPHPPVPTDPGLREELRITLASRKELGPDYDHELVDHFLRQMNQAIERRVEELWRERERRRRRAALGKGLTLTFVLLAAIPLTAAAGLTAGTQGIAVVWIGLVVVLLISGLLWRA</sequence>
<feature type="transmembrane region" description="Helical" evidence="1">
    <location>
        <begin position="90"/>
        <end position="113"/>
    </location>
</feature>
<name>A0A7C5VWT3_THERO</name>
<organism evidence="2">
    <name type="scientific">Thermomicrobium roseum</name>
    <dbReference type="NCBI Taxonomy" id="500"/>
    <lineage>
        <taxon>Bacteria</taxon>
        <taxon>Pseudomonadati</taxon>
        <taxon>Thermomicrobiota</taxon>
        <taxon>Thermomicrobia</taxon>
        <taxon>Thermomicrobiales</taxon>
        <taxon>Thermomicrobiaceae</taxon>
        <taxon>Thermomicrobium</taxon>
    </lineage>
</organism>
<keyword evidence="1" id="KW-0472">Membrane</keyword>
<feature type="transmembrane region" description="Helical" evidence="1">
    <location>
        <begin position="119"/>
        <end position="138"/>
    </location>
</feature>
<proteinExistence type="predicted"/>
<reference evidence="2" key="1">
    <citation type="journal article" date="2020" name="mSystems">
        <title>Genome- and Community-Level Interaction Insights into Carbon Utilization and Element Cycling Functions of Hydrothermarchaeota in Hydrothermal Sediment.</title>
        <authorList>
            <person name="Zhou Z."/>
            <person name="Liu Y."/>
            <person name="Xu W."/>
            <person name="Pan J."/>
            <person name="Luo Z.H."/>
            <person name="Li M."/>
        </authorList>
    </citation>
    <scope>NUCLEOTIDE SEQUENCE [LARGE SCALE GENOMIC DNA]</scope>
    <source>
        <strain evidence="2">SpSt-1065</strain>
    </source>
</reference>
<keyword evidence="1" id="KW-1133">Transmembrane helix</keyword>
<evidence type="ECO:0000313" key="2">
    <source>
        <dbReference type="EMBL" id="HHM96097.1"/>
    </source>
</evidence>
<dbReference type="AlphaFoldDB" id="A0A7C5VWT3"/>
<accession>A0A7C5VWT3</accession>
<dbReference type="EMBL" id="DRWX01000132">
    <property type="protein sequence ID" value="HHM96097.1"/>
    <property type="molecule type" value="Genomic_DNA"/>
</dbReference>
<gene>
    <name evidence="2" type="ORF">ENM21_02660</name>
</gene>
<comment type="caution">
    <text evidence="2">The sequence shown here is derived from an EMBL/GenBank/DDBJ whole genome shotgun (WGS) entry which is preliminary data.</text>
</comment>
<evidence type="ECO:0000256" key="1">
    <source>
        <dbReference type="SAM" id="Phobius"/>
    </source>
</evidence>
<protein>
    <submittedName>
        <fullName evidence="2">Uncharacterized protein</fullName>
    </submittedName>
</protein>
<keyword evidence="1" id="KW-0812">Transmembrane</keyword>